<dbReference type="Gene3D" id="3.30.710.10">
    <property type="entry name" value="Potassium Channel Kv1.1, Chain A"/>
    <property type="match status" value="1"/>
</dbReference>
<evidence type="ECO:0000259" key="7">
    <source>
        <dbReference type="PROSITE" id="PS50097"/>
    </source>
</evidence>
<name>A0A9J7EBT0_SPOLT</name>
<dbReference type="RefSeq" id="XP_022825807.1">
    <property type="nucleotide sequence ID" value="XM_022970039.1"/>
</dbReference>
<dbReference type="AlphaFoldDB" id="A0A9J7EBT0"/>
<feature type="compositionally biased region" description="Low complexity" evidence="6">
    <location>
        <begin position="170"/>
        <end position="185"/>
    </location>
</feature>
<dbReference type="Proteomes" id="UP000301870">
    <property type="component" value="Chromosome 22"/>
</dbReference>
<gene>
    <name evidence="9" type="primary">LOC111355922</name>
</gene>
<dbReference type="SUPFAM" id="SSF54695">
    <property type="entry name" value="POZ domain"/>
    <property type="match status" value="1"/>
</dbReference>
<evidence type="ECO:0000313" key="9">
    <source>
        <dbReference type="RefSeq" id="XP_022825807.1"/>
    </source>
</evidence>
<dbReference type="PANTHER" id="PTHR23110:SF92">
    <property type="entry name" value="MODIFIER OF MDG4"/>
    <property type="match status" value="1"/>
</dbReference>
<evidence type="ECO:0000256" key="1">
    <source>
        <dbReference type="ARBA" id="ARBA00004123"/>
    </source>
</evidence>
<dbReference type="Pfam" id="PF04500">
    <property type="entry name" value="FLYWCH"/>
    <property type="match status" value="2"/>
</dbReference>
<dbReference type="Gene3D" id="2.20.25.240">
    <property type="match status" value="2"/>
</dbReference>
<dbReference type="GO" id="GO:0008270">
    <property type="term" value="F:zinc ion binding"/>
    <property type="evidence" value="ECO:0007669"/>
    <property type="project" value="UniProtKB-KW"/>
</dbReference>
<feature type="compositionally biased region" description="Acidic residues" evidence="6">
    <location>
        <begin position="233"/>
        <end position="252"/>
    </location>
</feature>
<dbReference type="SMART" id="SM00225">
    <property type="entry name" value="BTB"/>
    <property type="match status" value="1"/>
</dbReference>
<feature type="domain" description="BTB" evidence="7">
    <location>
        <begin position="32"/>
        <end position="97"/>
    </location>
</feature>
<dbReference type="InterPro" id="IPR051095">
    <property type="entry name" value="Dros_DevTransReg"/>
</dbReference>
<dbReference type="InterPro" id="IPR011333">
    <property type="entry name" value="SKP1/BTB/POZ_sf"/>
</dbReference>
<evidence type="ECO:0000256" key="4">
    <source>
        <dbReference type="ARBA" id="ARBA00022833"/>
    </source>
</evidence>
<dbReference type="InterPro" id="IPR007588">
    <property type="entry name" value="Znf_FLYWCH"/>
</dbReference>
<evidence type="ECO:0000256" key="3">
    <source>
        <dbReference type="ARBA" id="ARBA00022771"/>
    </source>
</evidence>
<keyword evidence="8" id="KW-1185">Reference proteome</keyword>
<dbReference type="OrthoDB" id="19132at2759"/>
<feature type="region of interest" description="Disordered" evidence="6">
    <location>
        <begin position="114"/>
        <end position="206"/>
    </location>
</feature>
<sequence>MASDEQFSLCWNNFHANMSAGFHGLLSRGDLVDVTLAAEGRLLQAHKLVLSVCSPYFQEMFKMNPTQHPIVFLKDVSHSALRDLLQFMYQGEVNVKQEELASFISTAEQLQVKGLTGNQNEESSTPSKPKPTSRPGPRSSQQRQSVMTKLETDLDSKPSTTPVAVKRPNRPSIASNNSSSSQSGPAKRKCVDPLEAGPSGSAKEEFVTIPDEDENNAVAPKMEPEFVNESMWDDDDDGANNEETNFGEDDSNMEMTAFDGSTTGDGNITGGGEGGAVGDAQVEAVTVEELAIEGVAIEPVEGLVDSIEGVDEIETAEIEAPILNQELEEEKYDSESKEEAIVEGVDGVSNNVALLVESRRGKTVLQYNGHRYRQAYKSKSGTRWNCSVNKHCTAFLFINDQDEILMSYEEHDHQRPTRFENVDTEQSDTAVVITSRKGKEMLLFRKFTYRKQYDKGNRSRWVCSTLKNCRGCVFTDNNNYIISAFEEHCHNPPKYYLKPDHLIGALREPLIIETD</sequence>
<dbReference type="GeneID" id="111355922"/>
<dbReference type="InterPro" id="IPR000210">
    <property type="entry name" value="BTB/POZ_dom"/>
</dbReference>
<dbReference type="CDD" id="cd18315">
    <property type="entry name" value="BTB_POZ_BAB-like"/>
    <property type="match status" value="1"/>
</dbReference>
<evidence type="ECO:0000256" key="2">
    <source>
        <dbReference type="ARBA" id="ARBA00022723"/>
    </source>
</evidence>
<organism evidence="8 9">
    <name type="scientific">Spodoptera litura</name>
    <name type="common">Asian cotton leafworm</name>
    <dbReference type="NCBI Taxonomy" id="69820"/>
    <lineage>
        <taxon>Eukaryota</taxon>
        <taxon>Metazoa</taxon>
        <taxon>Ecdysozoa</taxon>
        <taxon>Arthropoda</taxon>
        <taxon>Hexapoda</taxon>
        <taxon>Insecta</taxon>
        <taxon>Pterygota</taxon>
        <taxon>Neoptera</taxon>
        <taxon>Endopterygota</taxon>
        <taxon>Lepidoptera</taxon>
        <taxon>Glossata</taxon>
        <taxon>Ditrysia</taxon>
        <taxon>Noctuoidea</taxon>
        <taxon>Noctuidae</taxon>
        <taxon>Amphipyrinae</taxon>
        <taxon>Spodoptera</taxon>
    </lineage>
</organism>
<dbReference type="FunFam" id="3.30.710.10:FF:000036">
    <property type="entry name" value="Mod(Mdg4), isoform H"/>
    <property type="match status" value="1"/>
</dbReference>
<dbReference type="GO" id="GO:0006357">
    <property type="term" value="P:regulation of transcription by RNA polymerase II"/>
    <property type="evidence" value="ECO:0007669"/>
    <property type="project" value="TreeGrafter"/>
</dbReference>
<evidence type="ECO:0000256" key="5">
    <source>
        <dbReference type="ARBA" id="ARBA00023242"/>
    </source>
</evidence>
<keyword evidence="5" id="KW-0539">Nucleus</keyword>
<dbReference type="PROSITE" id="PS50097">
    <property type="entry name" value="BTB"/>
    <property type="match status" value="1"/>
</dbReference>
<evidence type="ECO:0000256" key="6">
    <source>
        <dbReference type="SAM" id="MobiDB-lite"/>
    </source>
</evidence>
<keyword evidence="4" id="KW-0862">Zinc</keyword>
<keyword evidence="2" id="KW-0479">Metal-binding</keyword>
<protein>
    <submittedName>
        <fullName evidence="9">Modifier of mdg4-like isoform X3</fullName>
    </submittedName>
</protein>
<dbReference type="CTD" id="49228"/>
<evidence type="ECO:0000313" key="8">
    <source>
        <dbReference type="Proteomes" id="UP000301870"/>
    </source>
</evidence>
<dbReference type="GO" id="GO:0005634">
    <property type="term" value="C:nucleus"/>
    <property type="evidence" value="ECO:0007669"/>
    <property type="project" value="UniProtKB-SubCell"/>
</dbReference>
<accession>A0A9J7EBT0</accession>
<feature type="region of interest" description="Disordered" evidence="6">
    <location>
        <begin position="233"/>
        <end position="253"/>
    </location>
</feature>
<keyword evidence="3" id="KW-0863">Zinc-finger</keyword>
<reference evidence="9" key="1">
    <citation type="submission" date="2025-08" db="UniProtKB">
        <authorList>
            <consortium name="RefSeq"/>
        </authorList>
    </citation>
    <scope>IDENTIFICATION</scope>
    <source>
        <strain evidence="9">Ishihara</strain>
        <tissue evidence="9">Whole body</tissue>
    </source>
</reference>
<dbReference type="PANTHER" id="PTHR23110">
    <property type="entry name" value="BTB DOMAIN TRANSCRIPTION FACTOR"/>
    <property type="match status" value="1"/>
</dbReference>
<dbReference type="Pfam" id="PF00651">
    <property type="entry name" value="BTB"/>
    <property type="match status" value="1"/>
</dbReference>
<comment type="subcellular location">
    <subcellularLocation>
        <location evidence="1">Nucleus</location>
    </subcellularLocation>
</comment>
<proteinExistence type="predicted"/>